<dbReference type="Gene3D" id="3.90.78.10">
    <property type="entry name" value="UDP-N-acetylenolpyruvoylglucosamine reductase, C-terminal domain"/>
    <property type="match status" value="1"/>
</dbReference>
<evidence type="ECO:0000256" key="10">
    <source>
        <dbReference type="ARBA" id="ARBA00022960"/>
    </source>
</evidence>
<dbReference type="GO" id="GO:0008762">
    <property type="term" value="F:UDP-N-acetylmuramate dehydrogenase activity"/>
    <property type="evidence" value="ECO:0007669"/>
    <property type="project" value="UniProtKB-EC"/>
</dbReference>
<evidence type="ECO:0000256" key="6">
    <source>
        <dbReference type="ARBA" id="ARBA00022618"/>
    </source>
</evidence>
<dbReference type="NCBIfam" id="NF010480">
    <property type="entry name" value="PRK13905.1"/>
    <property type="match status" value="1"/>
</dbReference>
<dbReference type="PANTHER" id="PTHR21071">
    <property type="entry name" value="UDP-N-ACETYLENOLPYRUVOYLGLUCOSAMINE REDUCTASE"/>
    <property type="match status" value="1"/>
</dbReference>
<dbReference type="NCBIfam" id="TIGR00179">
    <property type="entry name" value="murB"/>
    <property type="match status" value="1"/>
</dbReference>
<proteinExistence type="inferred from homology"/>
<comment type="similarity">
    <text evidence="16">Belongs to the MurB family.</text>
</comment>
<dbReference type="Gene3D" id="3.30.43.10">
    <property type="entry name" value="Uridine Diphospho-n-acetylenolpyruvylglucosamine Reductase, domain 2"/>
    <property type="match status" value="1"/>
</dbReference>
<evidence type="ECO:0000259" key="17">
    <source>
        <dbReference type="PROSITE" id="PS51387"/>
    </source>
</evidence>
<gene>
    <name evidence="16 18" type="primary">murB</name>
    <name evidence="18" type="ORF">H7U36_03200</name>
</gene>
<evidence type="ECO:0000313" key="18">
    <source>
        <dbReference type="EMBL" id="MBM6737113.1"/>
    </source>
</evidence>
<evidence type="ECO:0000256" key="3">
    <source>
        <dbReference type="ARBA" id="ARBA00004496"/>
    </source>
</evidence>
<accession>A0ABS2E659</accession>
<dbReference type="InterPro" id="IPR016167">
    <property type="entry name" value="FAD-bd_PCMH_sub1"/>
</dbReference>
<evidence type="ECO:0000256" key="13">
    <source>
        <dbReference type="ARBA" id="ARBA00023306"/>
    </source>
</evidence>
<keyword evidence="11 16" id="KW-0573">Peptidoglycan synthesis</keyword>
<keyword evidence="14 16" id="KW-0961">Cell wall biogenesis/degradation</keyword>
<keyword evidence="7 16" id="KW-0285">Flavoprotein</keyword>
<comment type="catalytic activity">
    <reaction evidence="15 16">
        <text>UDP-N-acetyl-alpha-D-muramate + NADP(+) = UDP-N-acetyl-3-O-(1-carboxyvinyl)-alpha-D-glucosamine + NADPH + H(+)</text>
        <dbReference type="Rhea" id="RHEA:12248"/>
        <dbReference type="ChEBI" id="CHEBI:15378"/>
        <dbReference type="ChEBI" id="CHEBI:57783"/>
        <dbReference type="ChEBI" id="CHEBI:58349"/>
        <dbReference type="ChEBI" id="CHEBI:68483"/>
        <dbReference type="ChEBI" id="CHEBI:70757"/>
        <dbReference type="EC" id="1.3.1.98"/>
    </reaction>
</comment>
<dbReference type="InterPro" id="IPR036635">
    <property type="entry name" value="MurB_C_sf"/>
</dbReference>
<evidence type="ECO:0000256" key="15">
    <source>
        <dbReference type="ARBA" id="ARBA00048914"/>
    </source>
</evidence>
<keyword evidence="10 16" id="KW-0133">Cell shape</keyword>
<evidence type="ECO:0000256" key="11">
    <source>
        <dbReference type="ARBA" id="ARBA00022984"/>
    </source>
</evidence>
<feature type="active site" evidence="16">
    <location>
        <position position="176"/>
    </location>
</feature>
<comment type="pathway">
    <text evidence="4 16">Cell wall biogenesis; peptidoglycan biosynthesis.</text>
</comment>
<evidence type="ECO:0000256" key="9">
    <source>
        <dbReference type="ARBA" id="ARBA00022857"/>
    </source>
</evidence>
<evidence type="ECO:0000256" key="5">
    <source>
        <dbReference type="ARBA" id="ARBA00022490"/>
    </source>
</evidence>
<dbReference type="RefSeq" id="WP_205155695.1">
    <property type="nucleotide sequence ID" value="NZ_JACLYY010000002.1"/>
</dbReference>
<protein>
    <recommendedName>
        <fullName evidence="16">UDP-N-acetylenolpyruvoylglucosamine reductase</fullName>
        <ecNumber evidence="16">1.3.1.98</ecNumber>
    </recommendedName>
    <alternativeName>
        <fullName evidence="16">UDP-N-acetylmuramate dehydrogenase</fullName>
    </alternativeName>
</protein>
<evidence type="ECO:0000256" key="8">
    <source>
        <dbReference type="ARBA" id="ARBA00022827"/>
    </source>
</evidence>
<dbReference type="Gene3D" id="3.30.465.10">
    <property type="match status" value="1"/>
</dbReference>
<dbReference type="EMBL" id="JACLYY010000002">
    <property type="protein sequence ID" value="MBM6737113.1"/>
    <property type="molecule type" value="Genomic_DNA"/>
</dbReference>
<reference evidence="18 19" key="1">
    <citation type="journal article" date="2021" name="Sci. Rep.">
        <title>The distribution of antibiotic resistance genes in chicken gut microbiota commensals.</title>
        <authorList>
            <person name="Juricova H."/>
            <person name="Matiasovicova J."/>
            <person name="Kubasova T."/>
            <person name="Cejkova D."/>
            <person name="Rychlik I."/>
        </authorList>
    </citation>
    <scope>NUCLEOTIDE SEQUENCE [LARGE SCALE GENOMIC DNA]</scope>
    <source>
        <strain evidence="18 19">An773</strain>
    </source>
</reference>
<feature type="domain" description="FAD-binding PCMH-type" evidence="17">
    <location>
        <begin position="31"/>
        <end position="197"/>
    </location>
</feature>
<keyword evidence="8 16" id="KW-0274">FAD</keyword>
<evidence type="ECO:0000256" key="1">
    <source>
        <dbReference type="ARBA" id="ARBA00001974"/>
    </source>
</evidence>
<comment type="caution">
    <text evidence="18">The sequence shown here is derived from an EMBL/GenBank/DDBJ whole genome shotgun (WGS) entry which is preliminary data.</text>
</comment>
<name>A0ABS2E659_9FIRM</name>
<keyword evidence="6 16" id="KW-0132">Cell division</keyword>
<feature type="active site" description="Proton donor" evidence="16">
    <location>
        <position position="226"/>
    </location>
</feature>
<dbReference type="HAMAP" id="MF_00037">
    <property type="entry name" value="MurB"/>
    <property type="match status" value="1"/>
</dbReference>
<keyword evidence="5 16" id="KW-0963">Cytoplasm</keyword>
<dbReference type="InterPro" id="IPR036318">
    <property type="entry name" value="FAD-bd_PCMH-like_sf"/>
</dbReference>
<comment type="function">
    <text evidence="2 16">Cell wall formation.</text>
</comment>
<evidence type="ECO:0000256" key="2">
    <source>
        <dbReference type="ARBA" id="ARBA00003921"/>
    </source>
</evidence>
<evidence type="ECO:0000256" key="4">
    <source>
        <dbReference type="ARBA" id="ARBA00004752"/>
    </source>
</evidence>
<evidence type="ECO:0000256" key="12">
    <source>
        <dbReference type="ARBA" id="ARBA00023002"/>
    </source>
</evidence>
<dbReference type="PROSITE" id="PS51387">
    <property type="entry name" value="FAD_PCMH"/>
    <property type="match status" value="1"/>
</dbReference>
<feature type="active site" evidence="16">
    <location>
        <position position="296"/>
    </location>
</feature>
<dbReference type="EC" id="1.3.1.98" evidence="16"/>
<evidence type="ECO:0000256" key="16">
    <source>
        <dbReference type="HAMAP-Rule" id="MF_00037"/>
    </source>
</evidence>
<organism evidence="18 19">
    <name type="scientific">Faecalicatena fissicatena</name>
    <dbReference type="NCBI Taxonomy" id="290055"/>
    <lineage>
        <taxon>Bacteria</taxon>
        <taxon>Bacillati</taxon>
        <taxon>Bacillota</taxon>
        <taxon>Clostridia</taxon>
        <taxon>Lachnospirales</taxon>
        <taxon>Lachnospiraceae</taxon>
        <taxon>Faecalicatena</taxon>
    </lineage>
</organism>
<keyword evidence="9 16" id="KW-0521">NADP</keyword>
<keyword evidence="19" id="KW-1185">Reference proteome</keyword>
<evidence type="ECO:0000313" key="19">
    <source>
        <dbReference type="Proteomes" id="UP000716906"/>
    </source>
</evidence>
<dbReference type="InterPro" id="IPR016166">
    <property type="entry name" value="FAD-bd_PCMH"/>
</dbReference>
<dbReference type="Pfam" id="PF02873">
    <property type="entry name" value="MurB_C"/>
    <property type="match status" value="1"/>
</dbReference>
<evidence type="ECO:0000256" key="14">
    <source>
        <dbReference type="ARBA" id="ARBA00023316"/>
    </source>
</evidence>
<keyword evidence="12 16" id="KW-0560">Oxidoreductase</keyword>
<dbReference type="InterPro" id="IPR016169">
    <property type="entry name" value="FAD-bd_PCMH_sub2"/>
</dbReference>
<comment type="subcellular location">
    <subcellularLocation>
        <location evidence="3 16">Cytoplasm</location>
    </subcellularLocation>
</comment>
<sequence length="303" mass="33443">MKEKFEHRLEQAVGAERIFREEPMKLHTTFRIGGPAQYLVAPRTKEEVQEVVRLCREEGMPWYIIGNGSNLLVSDKGYRGVVIQLFKDFADIRTEGTRIFAQAGASLAKIAAEALRNSLTGFEFAAGIPGTLGGACIMNAGAYGGEMKDVLESVTVLDGQGDIRVLPREELDMGYRTSRAAREGYIVLEAVIALEPGDESKIREKLEDLKERRTSKQPLEYPSAGSTFKRPEGYFAGKLIQDAGLRGLRVGDAMVSEKHCGFVINCGSATAADVDRLIRQVQERVRENSGVTLEPEVKRLGEF</sequence>
<dbReference type="SUPFAM" id="SSF56194">
    <property type="entry name" value="Uridine diphospho-N-Acetylenolpyruvylglucosamine reductase, MurB, C-terminal domain"/>
    <property type="match status" value="1"/>
</dbReference>
<keyword evidence="13 16" id="KW-0131">Cell cycle</keyword>
<dbReference type="Pfam" id="PF01565">
    <property type="entry name" value="FAD_binding_4"/>
    <property type="match status" value="1"/>
</dbReference>
<dbReference type="InterPro" id="IPR006094">
    <property type="entry name" value="Oxid_FAD_bind_N"/>
</dbReference>
<dbReference type="SUPFAM" id="SSF56176">
    <property type="entry name" value="FAD-binding/transporter-associated domain-like"/>
    <property type="match status" value="1"/>
</dbReference>
<evidence type="ECO:0000256" key="7">
    <source>
        <dbReference type="ARBA" id="ARBA00022630"/>
    </source>
</evidence>
<dbReference type="PANTHER" id="PTHR21071:SF4">
    <property type="entry name" value="UDP-N-ACETYLENOLPYRUVOYLGLUCOSAMINE REDUCTASE"/>
    <property type="match status" value="1"/>
</dbReference>
<comment type="cofactor">
    <cofactor evidence="1 16">
        <name>FAD</name>
        <dbReference type="ChEBI" id="CHEBI:57692"/>
    </cofactor>
</comment>
<dbReference type="InterPro" id="IPR003170">
    <property type="entry name" value="MurB"/>
</dbReference>
<dbReference type="Proteomes" id="UP000716906">
    <property type="component" value="Unassembled WGS sequence"/>
</dbReference>
<dbReference type="InterPro" id="IPR011601">
    <property type="entry name" value="MurB_C"/>
</dbReference>